<reference evidence="6 7" key="1">
    <citation type="submission" date="2020-08" db="EMBL/GenBank/DDBJ databases">
        <title>Genomic Encyclopedia of Type Strains, Phase IV (KMG-IV): sequencing the most valuable type-strain genomes for metagenomic binning, comparative biology and taxonomic classification.</title>
        <authorList>
            <person name="Goeker M."/>
        </authorList>
    </citation>
    <scope>NUCLEOTIDE SEQUENCE [LARGE SCALE GENOMIC DNA]</scope>
    <source>
        <strain evidence="6 7">DSM 101806</strain>
    </source>
</reference>
<dbReference type="SUPFAM" id="SSF53474">
    <property type="entry name" value="alpha/beta-Hydrolases"/>
    <property type="match status" value="1"/>
</dbReference>
<evidence type="ECO:0000259" key="5">
    <source>
        <dbReference type="Pfam" id="PF22244"/>
    </source>
</evidence>
<dbReference type="Pfam" id="PF22244">
    <property type="entry name" value="GCE_fung"/>
    <property type="match status" value="1"/>
</dbReference>
<dbReference type="GO" id="GO:0052689">
    <property type="term" value="F:carboxylic ester hydrolase activity"/>
    <property type="evidence" value="ECO:0007669"/>
    <property type="project" value="UniProtKB-KW"/>
</dbReference>
<comment type="caution">
    <text evidence="6">The sequence shown here is derived from an EMBL/GenBank/DDBJ whole genome shotgun (WGS) entry which is preliminary data.</text>
</comment>
<keyword evidence="7" id="KW-1185">Reference proteome</keyword>
<evidence type="ECO:0000256" key="1">
    <source>
        <dbReference type="ARBA" id="ARBA00022487"/>
    </source>
</evidence>
<accession>A0A7W6JW27</accession>
<dbReference type="AlphaFoldDB" id="A0A7W6JW27"/>
<name>A0A7W6JW27_9SPHN</name>
<evidence type="ECO:0000313" key="7">
    <source>
        <dbReference type="Proteomes" id="UP000557392"/>
    </source>
</evidence>
<dbReference type="Gene3D" id="3.40.50.1820">
    <property type="entry name" value="alpha/beta hydrolase"/>
    <property type="match status" value="1"/>
</dbReference>
<sequence length="454" mass="49355">MRLWTLCAPILALALPASAQQQDYTAANADRQAMLDRLGIKEIRAGADGFNPNAPNAANYDEAKAGTPQLPDMMRLNDGRPVRNSKDWDRRRREIVELFDREIYGRLPLTAPKITWNLVRQEKATEAGIPVVKRWLEGKADNRAWPRASATIAVRYTLPVSHYPARLILSFGFPEGLKFPGPPRPGDPGPPYTEQLLKRGFGYAVVVANSIQADNGGALKTGVIGISLQGRPRGPEDWGVLRAWAWGASRAREALAADAEVDGDAIGIEGLSRYGKAALVAMAYDPKFAIGFIGSSGAGGAALYRRNFGERMGNLAAGGEYHWFAGNFLKYAGPKTEFDLPIDAHMLIALSAPRPLFIGAGTVDTGDGWVDPKGNFLAAVAASPAWEIRGAKGLSATTFPPELTPVTGGRLAFRQHRGGHDNRDNWPSFIDFAARELPEVISPVRELEIRKARR</sequence>
<gene>
    <name evidence="6" type="ORF">GGR46_004157</name>
</gene>
<feature type="chain" id="PRO_5031081594" description="4-O-methyl-glucuronoyl methylesterase-like domain-containing protein" evidence="4">
    <location>
        <begin position="20"/>
        <end position="454"/>
    </location>
</feature>
<keyword evidence="1" id="KW-0719">Serine esterase</keyword>
<organism evidence="6 7">
    <name type="scientific">Sphingomonas kyeonggiensis</name>
    <dbReference type="NCBI Taxonomy" id="1268553"/>
    <lineage>
        <taxon>Bacteria</taxon>
        <taxon>Pseudomonadati</taxon>
        <taxon>Pseudomonadota</taxon>
        <taxon>Alphaproteobacteria</taxon>
        <taxon>Sphingomonadales</taxon>
        <taxon>Sphingomonadaceae</taxon>
        <taxon>Sphingomonas</taxon>
    </lineage>
</organism>
<protein>
    <recommendedName>
        <fullName evidence="5">4-O-methyl-glucuronoyl methylesterase-like domain-containing protein</fullName>
    </recommendedName>
</protein>
<evidence type="ECO:0000256" key="2">
    <source>
        <dbReference type="ARBA" id="ARBA00022729"/>
    </source>
</evidence>
<dbReference type="InterPro" id="IPR029058">
    <property type="entry name" value="AB_hydrolase_fold"/>
</dbReference>
<dbReference type="EMBL" id="JACIEH010000003">
    <property type="protein sequence ID" value="MBB4100585.1"/>
    <property type="molecule type" value="Genomic_DNA"/>
</dbReference>
<proteinExistence type="predicted"/>
<dbReference type="Proteomes" id="UP000557392">
    <property type="component" value="Unassembled WGS sequence"/>
</dbReference>
<feature type="domain" description="4-O-methyl-glucuronoyl methylesterase-like" evidence="5">
    <location>
        <begin position="237"/>
        <end position="388"/>
    </location>
</feature>
<evidence type="ECO:0000313" key="6">
    <source>
        <dbReference type="EMBL" id="MBB4100585.1"/>
    </source>
</evidence>
<dbReference type="RefSeq" id="WP_183999863.1">
    <property type="nucleotide sequence ID" value="NZ_JACIEH010000003.1"/>
</dbReference>
<evidence type="ECO:0000256" key="3">
    <source>
        <dbReference type="ARBA" id="ARBA00022801"/>
    </source>
</evidence>
<keyword evidence="3" id="KW-0378">Hydrolase</keyword>
<keyword evidence="2 4" id="KW-0732">Signal</keyword>
<dbReference type="InterPro" id="IPR054579">
    <property type="entry name" value="GCE-like_dom"/>
</dbReference>
<evidence type="ECO:0000256" key="4">
    <source>
        <dbReference type="SAM" id="SignalP"/>
    </source>
</evidence>
<feature type="signal peptide" evidence="4">
    <location>
        <begin position="1"/>
        <end position="19"/>
    </location>
</feature>